<evidence type="ECO:0000256" key="5">
    <source>
        <dbReference type="ARBA" id="ARBA00023134"/>
    </source>
</evidence>
<comment type="similarity">
    <text evidence="1 6 7">Belongs to the TRAFAC class TrmE-Era-EngA-EngB-Septin-like GTPase superfamily. Era GTPase family.</text>
</comment>
<dbReference type="NCBIfam" id="NF000908">
    <property type="entry name" value="PRK00089.1"/>
    <property type="match status" value="1"/>
</dbReference>
<keyword evidence="4 6" id="KW-0694">RNA-binding</keyword>
<keyword evidence="5 6" id="KW-0342">GTP-binding</keyword>
<feature type="binding site" evidence="6">
    <location>
        <begin position="118"/>
        <end position="121"/>
    </location>
    <ligand>
        <name>GTP</name>
        <dbReference type="ChEBI" id="CHEBI:37565"/>
    </ligand>
</feature>
<keyword evidence="6" id="KW-0699">rRNA-binding</keyword>
<dbReference type="InterPro" id="IPR005225">
    <property type="entry name" value="Small_GTP-bd"/>
</dbReference>
<evidence type="ECO:0000256" key="3">
    <source>
        <dbReference type="ARBA" id="ARBA00022741"/>
    </source>
</evidence>
<keyword evidence="6" id="KW-1003">Cell membrane</keyword>
<dbReference type="GO" id="GO:0005886">
    <property type="term" value="C:plasma membrane"/>
    <property type="evidence" value="ECO:0007669"/>
    <property type="project" value="UniProtKB-SubCell"/>
</dbReference>
<dbReference type="Gene3D" id="3.40.50.300">
    <property type="entry name" value="P-loop containing nucleotide triphosphate hydrolases"/>
    <property type="match status" value="1"/>
</dbReference>
<dbReference type="InterPro" id="IPR015946">
    <property type="entry name" value="KH_dom-like_a/b"/>
</dbReference>
<dbReference type="Gene3D" id="3.30.300.20">
    <property type="match status" value="1"/>
</dbReference>
<sequence>MKSGFVIFVGKTNVGKTSLINCLLGEKIGIVSDKPQTTRFRTSFIESTEEYQIIYVDSPGVHNVKNLLHERLNKKIFDSLDSFEIIVHVVNPTTVFDDFDIEIQKKIFNKRPRYLVVNKIDLVDVSNLNFDKSITSFYDRFFYTSTRKFIGINDLKNAIISDLSDGPMWYPKDMRTDMSKEMLVSEIIREKVLNLVRQEVPHGVYVLIEKINEKQNLIYIEANIIVEKESHKPILIGHKGSMIKNIGIESRLEIEKIFGKKCVLKLFVSIEKNWRNKDSFLRRVGLW</sequence>
<accession>M1E6M7</accession>
<reference evidence="9 10" key="1">
    <citation type="submission" date="2011-04" db="EMBL/GenBank/DDBJ databases">
        <title>The complete genome of Thermodesulfobium narugense DSM 14796.</title>
        <authorList>
            <consortium name="US DOE Joint Genome Institute (JGI-PGF)"/>
            <person name="Lucas S."/>
            <person name="Han J."/>
            <person name="Lapidus A."/>
            <person name="Bruce D."/>
            <person name="Goodwin L."/>
            <person name="Pitluck S."/>
            <person name="Peters L."/>
            <person name="Kyrpides N."/>
            <person name="Mavromatis K."/>
            <person name="Pagani I."/>
            <person name="Ivanova N."/>
            <person name="Ovchinnikova G."/>
            <person name="Zhang X."/>
            <person name="Saunders L."/>
            <person name="Detter J.C."/>
            <person name="Tapia R."/>
            <person name="Han C."/>
            <person name="Land M."/>
            <person name="Hauser L."/>
            <person name="Markowitz V."/>
            <person name="Cheng J.-F."/>
            <person name="Hugenholtz P."/>
            <person name="Woyke T."/>
            <person name="Wu D."/>
            <person name="Spring S."/>
            <person name="Schroeder M."/>
            <person name="Brambilla E."/>
            <person name="Klenk H.-P."/>
            <person name="Eisen J.A."/>
        </authorList>
    </citation>
    <scope>NUCLEOTIDE SEQUENCE [LARGE SCALE GENOMIC DNA]</scope>
    <source>
        <strain evidence="9 10">DSM 14796</strain>
    </source>
</reference>
<dbReference type="InterPro" id="IPR009019">
    <property type="entry name" value="KH_sf_prok-type"/>
</dbReference>
<dbReference type="GO" id="GO:0003924">
    <property type="term" value="F:GTPase activity"/>
    <property type="evidence" value="ECO:0007669"/>
    <property type="project" value="UniProtKB-UniRule"/>
</dbReference>
<dbReference type="HAMAP" id="MF_00367">
    <property type="entry name" value="GTPase_Era"/>
    <property type="match status" value="1"/>
</dbReference>
<evidence type="ECO:0000313" key="10">
    <source>
        <dbReference type="Proteomes" id="UP000011765"/>
    </source>
</evidence>
<protein>
    <recommendedName>
        <fullName evidence="2 6">GTPase Era</fullName>
    </recommendedName>
</protein>
<dbReference type="GO" id="GO:0070181">
    <property type="term" value="F:small ribosomal subunit rRNA binding"/>
    <property type="evidence" value="ECO:0007669"/>
    <property type="project" value="UniProtKB-UniRule"/>
</dbReference>
<dbReference type="GO" id="GO:0005525">
    <property type="term" value="F:GTP binding"/>
    <property type="evidence" value="ECO:0007669"/>
    <property type="project" value="UniProtKB-UniRule"/>
</dbReference>
<proteinExistence type="inferred from homology"/>
<dbReference type="InterPro" id="IPR004044">
    <property type="entry name" value="KH_dom_type_2"/>
</dbReference>
<dbReference type="NCBIfam" id="TIGR00436">
    <property type="entry name" value="era"/>
    <property type="match status" value="1"/>
</dbReference>
<dbReference type="PROSITE" id="PS51713">
    <property type="entry name" value="G_ERA"/>
    <property type="match status" value="1"/>
</dbReference>
<dbReference type="AlphaFoldDB" id="M1E6M7"/>
<comment type="subcellular location">
    <subcellularLocation>
        <location evidence="6">Cytoplasm</location>
    </subcellularLocation>
    <subcellularLocation>
        <location evidence="6">Cell membrane</location>
        <topology evidence="6">Peripheral membrane protein</topology>
    </subcellularLocation>
</comment>
<keyword evidence="6" id="KW-0472">Membrane</keyword>
<dbReference type="InterPro" id="IPR005662">
    <property type="entry name" value="GTPase_Era-like"/>
</dbReference>
<evidence type="ECO:0000256" key="7">
    <source>
        <dbReference type="PROSITE-ProRule" id="PRU01050"/>
    </source>
</evidence>
<comment type="function">
    <text evidence="6">An essential GTPase that binds both GDP and GTP, with rapid nucleotide exchange. Plays a role in 16S rRNA processing and 30S ribosomal subunit biogenesis and possibly also in cell cycle regulation and energy metabolism.</text>
</comment>
<dbReference type="InterPro" id="IPR030388">
    <property type="entry name" value="G_ERA_dom"/>
</dbReference>
<evidence type="ECO:0000256" key="6">
    <source>
        <dbReference type="HAMAP-Rule" id="MF_00367"/>
    </source>
</evidence>
<organism evidence="9 10">
    <name type="scientific">Thermodesulfobium narugense DSM 14796</name>
    <dbReference type="NCBI Taxonomy" id="747365"/>
    <lineage>
        <taxon>Bacteria</taxon>
        <taxon>Pseudomonadati</taxon>
        <taxon>Thermodesulfobiota</taxon>
        <taxon>Thermodesulfobiia</taxon>
        <taxon>Thermodesulfobiales</taxon>
        <taxon>Thermodesulfobiaceae</taxon>
        <taxon>Thermodesulfobium</taxon>
    </lineage>
</organism>
<dbReference type="SUPFAM" id="SSF54814">
    <property type="entry name" value="Prokaryotic type KH domain (KH-domain type II)"/>
    <property type="match status" value="1"/>
</dbReference>
<dbReference type="GO" id="GO:0005829">
    <property type="term" value="C:cytosol"/>
    <property type="evidence" value="ECO:0007669"/>
    <property type="project" value="TreeGrafter"/>
</dbReference>
<dbReference type="PANTHER" id="PTHR42698">
    <property type="entry name" value="GTPASE ERA"/>
    <property type="match status" value="1"/>
</dbReference>
<dbReference type="InterPro" id="IPR006073">
    <property type="entry name" value="GTP-bd"/>
</dbReference>
<dbReference type="GO" id="GO:0043024">
    <property type="term" value="F:ribosomal small subunit binding"/>
    <property type="evidence" value="ECO:0007669"/>
    <property type="project" value="TreeGrafter"/>
</dbReference>
<dbReference type="CDD" id="cd04163">
    <property type="entry name" value="Era"/>
    <property type="match status" value="1"/>
</dbReference>
<evidence type="ECO:0000259" key="8">
    <source>
        <dbReference type="PROSITE" id="PS51713"/>
    </source>
</evidence>
<keyword evidence="3 6" id="KW-0547">Nucleotide-binding</keyword>
<evidence type="ECO:0000313" key="9">
    <source>
        <dbReference type="EMBL" id="AEE14871.1"/>
    </source>
</evidence>
<dbReference type="STRING" id="747365.Thena_1252"/>
<dbReference type="OrthoDB" id="9805918at2"/>
<dbReference type="HOGENOM" id="CLU_038009_1_0_9"/>
<dbReference type="EMBL" id="CP002690">
    <property type="protein sequence ID" value="AEE14871.1"/>
    <property type="molecule type" value="Genomic_DNA"/>
</dbReference>
<dbReference type="InterPro" id="IPR027417">
    <property type="entry name" value="P-loop_NTPase"/>
</dbReference>
<dbReference type="Pfam" id="PF07650">
    <property type="entry name" value="KH_2"/>
    <property type="match status" value="1"/>
</dbReference>
<keyword evidence="6" id="KW-0963">Cytoplasm</keyword>
<name>M1E6M7_9BACT</name>
<gene>
    <name evidence="6" type="primary">era</name>
    <name evidence="9" type="ORF">Thena_1252</name>
</gene>
<dbReference type="KEGG" id="tnr:Thena_1252"/>
<dbReference type="Proteomes" id="UP000011765">
    <property type="component" value="Chromosome"/>
</dbReference>
<dbReference type="RefSeq" id="WP_013756592.1">
    <property type="nucleotide sequence ID" value="NC_015499.1"/>
</dbReference>
<dbReference type="SUPFAM" id="SSF52540">
    <property type="entry name" value="P-loop containing nucleoside triphosphate hydrolases"/>
    <property type="match status" value="1"/>
</dbReference>
<evidence type="ECO:0000256" key="2">
    <source>
        <dbReference type="ARBA" id="ARBA00020484"/>
    </source>
</evidence>
<evidence type="ECO:0000256" key="1">
    <source>
        <dbReference type="ARBA" id="ARBA00007921"/>
    </source>
</evidence>
<dbReference type="NCBIfam" id="TIGR00231">
    <property type="entry name" value="small_GTP"/>
    <property type="match status" value="1"/>
</dbReference>
<feature type="domain" description="Era-type G" evidence="8">
    <location>
        <begin position="2"/>
        <end position="166"/>
    </location>
</feature>
<dbReference type="CDD" id="cd22534">
    <property type="entry name" value="KH-II_Era"/>
    <property type="match status" value="1"/>
</dbReference>
<dbReference type="PANTHER" id="PTHR42698:SF1">
    <property type="entry name" value="GTPASE ERA, MITOCHONDRIAL"/>
    <property type="match status" value="1"/>
</dbReference>
<dbReference type="GO" id="GO:0000028">
    <property type="term" value="P:ribosomal small subunit assembly"/>
    <property type="evidence" value="ECO:0007669"/>
    <property type="project" value="TreeGrafter"/>
</dbReference>
<keyword evidence="10" id="KW-1185">Reference proteome</keyword>
<dbReference type="Pfam" id="PF01926">
    <property type="entry name" value="MMR_HSR1"/>
    <property type="match status" value="1"/>
</dbReference>
<keyword evidence="6" id="KW-0690">Ribosome biogenesis</keyword>
<evidence type="ECO:0000256" key="4">
    <source>
        <dbReference type="ARBA" id="ARBA00022884"/>
    </source>
</evidence>
<comment type="caution">
    <text evidence="6 7">Lacks conserved residue(s) required for the propagation of feature annotation.</text>
</comment>
<comment type="subunit">
    <text evidence="6">Monomer.</text>
</comment>
<dbReference type="eggNOG" id="COG1159">
    <property type="taxonomic scope" value="Bacteria"/>
</dbReference>